<dbReference type="InterPro" id="IPR013099">
    <property type="entry name" value="K_chnl_dom"/>
</dbReference>
<dbReference type="Gene3D" id="2.40.50.90">
    <property type="match status" value="1"/>
</dbReference>
<evidence type="ECO:0000259" key="4">
    <source>
        <dbReference type="Pfam" id="PF07885"/>
    </source>
</evidence>
<organism evidence="5">
    <name type="scientific">Bacillus aerius</name>
    <dbReference type="NCBI Taxonomy" id="293388"/>
    <lineage>
        <taxon>Bacteria</taxon>
        <taxon>Bacillati</taxon>
        <taxon>Bacillota</taxon>
        <taxon>Bacilli</taxon>
        <taxon>Bacillales</taxon>
        <taxon>Bacillaceae</taxon>
        <taxon>Bacillus</taxon>
    </lineage>
</organism>
<dbReference type="Pfam" id="PF00565">
    <property type="entry name" value="SNase"/>
    <property type="match status" value="1"/>
</dbReference>
<feature type="transmembrane region" description="Helical" evidence="1">
    <location>
        <begin position="280"/>
        <end position="301"/>
    </location>
</feature>
<evidence type="ECO:0000313" key="5">
    <source>
        <dbReference type="EMBL" id="XDL61341.1"/>
    </source>
</evidence>
<evidence type="ECO:0000256" key="1">
    <source>
        <dbReference type="SAM" id="Phobius"/>
    </source>
</evidence>
<feature type="signal peptide" evidence="2">
    <location>
        <begin position="1"/>
        <end position="23"/>
    </location>
</feature>
<feature type="transmembrane region" description="Helical" evidence="1">
    <location>
        <begin position="346"/>
        <end position="363"/>
    </location>
</feature>
<name>A0AB39J6H4_9BACI</name>
<feature type="transmembrane region" description="Helical" evidence="1">
    <location>
        <begin position="220"/>
        <end position="242"/>
    </location>
</feature>
<dbReference type="InterPro" id="IPR016071">
    <property type="entry name" value="Staphylococal_nuclease_OB-fold"/>
</dbReference>
<feature type="domain" description="Potassium channel" evidence="4">
    <location>
        <begin position="336"/>
        <end position="394"/>
    </location>
</feature>
<dbReference type="SUPFAM" id="SSF50199">
    <property type="entry name" value="Staphylococcal nuclease"/>
    <property type="match status" value="1"/>
</dbReference>
<feature type="chain" id="PRO_5044195157" evidence="2">
    <location>
        <begin position="24"/>
        <end position="470"/>
    </location>
</feature>
<keyword evidence="1" id="KW-0472">Membrane</keyword>
<feature type="transmembrane region" description="Helical" evidence="1">
    <location>
        <begin position="248"/>
        <end position="268"/>
    </location>
</feature>
<evidence type="ECO:0000259" key="3">
    <source>
        <dbReference type="Pfam" id="PF00565"/>
    </source>
</evidence>
<dbReference type="RefSeq" id="WP_368774769.1">
    <property type="nucleotide sequence ID" value="NZ_CP162911.1"/>
</dbReference>
<feature type="domain" description="TNase-like" evidence="3">
    <location>
        <begin position="93"/>
        <end position="170"/>
    </location>
</feature>
<dbReference type="SUPFAM" id="SSF81324">
    <property type="entry name" value="Voltage-gated potassium channels"/>
    <property type="match status" value="1"/>
</dbReference>
<dbReference type="Pfam" id="PF07885">
    <property type="entry name" value="Ion_trans_2"/>
    <property type="match status" value="1"/>
</dbReference>
<dbReference type="EMBL" id="CP162911">
    <property type="protein sequence ID" value="XDL61341.1"/>
    <property type="molecule type" value="Genomic_DNA"/>
</dbReference>
<dbReference type="InterPro" id="IPR035437">
    <property type="entry name" value="SNase_OB-fold_sf"/>
</dbReference>
<keyword evidence="2" id="KW-0732">Signal</keyword>
<feature type="transmembrane region" description="Helical" evidence="1">
    <location>
        <begin position="188"/>
        <end position="208"/>
    </location>
</feature>
<keyword evidence="1" id="KW-1133">Transmembrane helix</keyword>
<gene>
    <name evidence="5" type="ORF">AB4922_18630</name>
</gene>
<protein>
    <submittedName>
        <fullName evidence="5">Ion channel</fullName>
    </submittedName>
</protein>
<proteinExistence type="predicted"/>
<reference evidence="5" key="1">
    <citation type="submission" date="2024-07" db="EMBL/GenBank/DDBJ databases">
        <authorList>
            <person name="Wang K."/>
            <person name="Liang S."/>
            <person name="Wang S."/>
        </authorList>
    </citation>
    <scope>NUCLEOTIDE SEQUENCE</scope>
    <source>
        <strain evidence="5">KW1</strain>
    </source>
</reference>
<keyword evidence="1" id="KW-0812">Transmembrane</keyword>
<dbReference type="Gene3D" id="1.10.287.70">
    <property type="match status" value="1"/>
</dbReference>
<dbReference type="AlphaFoldDB" id="A0AB39J6H4"/>
<feature type="transmembrane region" description="Helical" evidence="1">
    <location>
        <begin position="449"/>
        <end position="466"/>
    </location>
</feature>
<accession>A0AB39J6H4</accession>
<sequence>MNNIKKILFILFISVFLSDSATAQGDIITNVISVDTLEINKTSTIKLHGISRELYEEYKEFAEEHNMQSFDTDYHRMRQSELYTIEGNTFVEEDALKELKELLINKSVHIKKVRNDSYFLYFSKNDHYSINQLLIAKGFASVDKNIISNYKMDFLKEELNAKTNNLGIWNISFKSAYSRSTDSIYSEIIYILLSVIFLSNIWFLVCSMKKLSSIPSWKEFFYGFFSLLFIPFPSTVITFHSYLVAKLYLLFILMLLVYIFAQLIKFIIKHKEALTIKKLIALMIGSVFIVISYFTFVYNAFDNPRSISILEQGFSQKNIISHTTVPEDNYLLVNDQTYYLNNLYDYLYFSVTTFFGGSYGDIVPHGNIRYIVLIEIFISFILQMVFVGLIINIIYEKFSGNTFKNSSEKEFVIRKVSFPNTVRKNSKLSSPEIFQKRYFIKKTKNKTNYSFFLTIITSILFLISFIKKQK</sequence>
<feature type="transmembrane region" description="Helical" evidence="1">
    <location>
        <begin position="370"/>
        <end position="395"/>
    </location>
</feature>
<evidence type="ECO:0000256" key="2">
    <source>
        <dbReference type="SAM" id="SignalP"/>
    </source>
</evidence>